<name>L7TJC2_9CAUD</name>
<dbReference type="GeneID" id="14477355"/>
<feature type="region of interest" description="Disordered" evidence="1">
    <location>
        <begin position="1"/>
        <end position="22"/>
    </location>
</feature>
<proteinExistence type="predicted"/>
<dbReference type="Proteomes" id="UP000011137">
    <property type="component" value="Segment"/>
</dbReference>
<dbReference type="EMBL" id="KC117377">
    <property type="protein sequence ID" value="AGC34483.1"/>
    <property type="molecule type" value="Genomic_DNA"/>
</dbReference>
<dbReference type="KEGG" id="vg:14477355"/>
<evidence type="ECO:0000313" key="3">
    <source>
        <dbReference type="Proteomes" id="UP000011137"/>
    </source>
</evidence>
<dbReference type="RefSeq" id="YP_007379019.1">
    <property type="nucleotide sequence ID" value="NC_020158.1"/>
</dbReference>
<feature type="region of interest" description="Disordered" evidence="1">
    <location>
        <begin position="141"/>
        <end position="168"/>
    </location>
</feature>
<evidence type="ECO:0000256" key="1">
    <source>
        <dbReference type="SAM" id="MobiDB-lite"/>
    </source>
</evidence>
<evidence type="ECO:0000313" key="2">
    <source>
        <dbReference type="EMBL" id="AGC34483.1"/>
    </source>
</evidence>
<protein>
    <submittedName>
        <fullName evidence="2">Head assembly</fullName>
    </submittedName>
</protein>
<sequence length="410" mass="46716">MEVDIGNYHTEEQVGTIDDEGNLETESGALEEVARPLIEDGIYGYYPFHADGREGGEDIVYREFHITPGTTGWLREFFDNLPSPYDCEMDVLDELPTFDPDDYLKEKFKKNDFPPWCRSCGERRRMSGSFVCPSCHPDEDEDEYDGPLAGDADAEKDNAVTTGSSGYSNATYGGVSGTTLDFDHWESEYMDLRKAIDEEDMAYEDLDDLLHHAHRCVVEWYPNEGEDLSKAPNMWAEADNVPDFVRKVIEFVIENRDIIYTSFEDLPHDAALRVKEILKEELQEPEGWSIDSLTETLSDELRISEDKAQSIARTESGAVLNTSREVAYESSPGSDDFVYYWSGADDSRTTDLCHDIKDEVDDRGGAVPMDELKTILLDKAHDYDYGTPGRVDEWMPHYNCRHTFVRDVQL</sequence>
<reference evidence="2 3" key="1">
    <citation type="journal article" date="2013" name="J. Virol.">
        <title>Insights into head-tailed viruses infecting extremely halophilic archaea.</title>
        <authorList>
            <person name="Pietila M.K."/>
            <person name="Laurinmaki P."/>
            <person name="Russell D.A."/>
            <person name="Ko C.C."/>
            <person name="Jacobs-Sera D."/>
            <person name="Butcher S.J."/>
            <person name="Bamford D.H."/>
            <person name="Hendrix R.W."/>
        </authorList>
    </citation>
    <scope>NUCLEOTIDE SEQUENCE [LARGE SCALE GENOMIC DNA]</scope>
</reference>
<accession>L7TJC2</accession>
<gene>
    <name evidence="2" type="primary">114</name>
    <name evidence="2" type="ORF">HVTV1_114</name>
</gene>
<dbReference type="OrthoDB" id="23664at10239"/>
<keyword evidence="3" id="KW-1185">Reference proteome</keyword>
<feature type="compositionally biased region" description="Polar residues" evidence="1">
    <location>
        <begin position="159"/>
        <end position="168"/>
    </location>
</feature>
<organism evidence="2 3">
    <name type="scientific">Haloarcula vallismortis tailed virus 1</name>
    <dbReference type="NCBI Taxonomy" id="1262528"/>
    <lineage>
        <taxon>Viruses</taxon>
        <taxon>Duplodnaviria</taxon>
        <taxon>Heunggongvirae</taxon>
        <taxon>Uroviricota</taxon>
        <taxon>Caudoviricetes</taxon>
        <taxon>Thumleimavirales</taxon>
        <taxon>Druskaviridae</taxon>
        <taxon>Tredecimvirus</taxon>
        <taxon>Tredecimvirus thailandense</taxon>
        <taxon>Tredecimvirus HVTV1</taxon>
    </lineage>
</organism>